<reference evidence="7" key="2">
    <citation type="submission" date="2025-09" db="UniProtKB">
        <authorList>
            <consortium name="Ensembl"/>
        </authorList>
    </citation>
    <scope>IDENTIFICATION</scope>
</reference>
<dbReference type="Ensembl" id="ENSCCRT00000005417.2">
    <property type="protein sequence ID" value="ENSCCRP00000004905.2"/>
    <property type="gene ID" value="ENSCCRG00000002902.2"/>
</dbReference>
<feature type="domain" description="Major facilitator superfamily (MFS) profile" evidence="6">
    <location>
        <begin position="65"/>
        <end position="491"/>
    </location>
</feature>
<feature type="transmembrane region" description="Helical" evidence="5">
    <location>
        <begin position="240"/>
        <end position="258"/>
    </location>
</feature>
<evidence type="ECO:0000313" key="8">
    <source>
        <dbReference type="Proteomes" id="UP001108240"/>
    </source>
</evidence>
<feature type="transmembrane region" description="Helical" evidence="5">
    <location>
        <begin position="153"/>
        <end position="172"/>
    </location>
</feature>
<organism evidence="7 8">
    <name type="scientific">Cyprinus carpio carpio</name>
    <dbReference type="NCBI Taxonomy" id="630221"/>
    <lineage>
        <taxon>Eukaryota</taxon>
        <taxon>Metazoa</taxon>
        <taxon>Chordata</taxon>
        <taxon>Craniata</taxon>
        <taxon>Vertebrata</taxon>
        <taxon>Euteleostomi</taxon>
        <taxon>Actinopterygii</taxon>
        <taxon>Neopterygii</taxon>
        <taxon>Teleostei</taxon>
        <taxon>Ostariophysi</taxon>
        <taxon>Cypriniformes</taxon>
        <taxon>Cyprinidae</taxon>
        <taxon>Cyprininae</taxon>
        <taxon>Cyprinus</taxon>
    </lineage>
</organism>
<feature type="transmembrane region" description="Helical" evidence="5">
    <location>
        <begin position="322"/>
        <end position="339"/>
    </location>
</feature>
<dbReference type="InterPro" id="IPR020846">
    <property type="entry name" value="MFS_dom"/>
</dbReference>
<feature type="transmembrane region" description="Helical" evidence="5">
    <location>
        <begin position="438"/>
        <end position="460"/>
    </location>
</feature>
<feature type="transmembrane region" description="Helical" evidence="5">
    <location>
        <begin position="466"/>
        <end position="486"/>
    </location>
</feature>
<feature type="transmembrane region" description="Helical" evidence="5">
    <location>
        <begin position="20"/>
        <end position="40"/>
    </location>
</feature>
<dbReference type="Pfam" id="PF00083">
    <property type="entry name" value="Sugar_tr"/>
    <property type="match status" value="1"/>
</dbReference>
<dbReference type="GO" id="GO:0022857">
    <property type="term" value="F:transmembrane transporter activity"/>
    <property type="evidence" value="ECO:0007669"/>
    <property type="project" value="InterPro"/>
</dbReference>
<feature type="transmembrane region" description="Helical" evidence="5">
    <location>
        <begin position="129"/>
        <end position="146"/>
    </location>
</feature>
<protein>
    <submittedName>
        <fullName evidence="7">Si:dkey-166k12.1</fullName>
    </submittedName>
</protein>
<reference evidence="7" key="1">
    <citation type="submission" date="2025-08" db="UniProtKB">
        <authorList>
            <consortium name="Ensembl"/>
        </authorList>
    </citation>
    <scope>IDENTIFICATION</scope>
</reference>
<dbReference type="SUPFAM" id="SSF103473">
    <property type="entry name" value="MFS general substrate transporter"/>
    <property type="match status" value="1"/>
</dbReference>
<evidence type="ECO:0000313" key="7">
    <source>
        <dbReference type="Ensembl" id="ENSCCRP00000004905.2"/>
    </source>
</evidence>
<keyword evidence="2 5" id="KW-0812">Transmembrane</keyword>
<name>A0A8C0Y5J1_CYPCA</name>
<sequence>MNFDQVLATIGGFGRYQKLLYVWICLPQIFLAFHMMASVFTGATPPHHCWGSGMENASLTVGNLSNVNLSISLLPGHADSCTTVSGKNYSTHSTCETGWVYSHEIFQRTTVTEWDLVCDKAGLSSLGSSIYMLGLLVGAVVFGAMADRYGRRFAMLLSLALQTVFGVAAAFAPNFPVYVTLRFIIGMTVSGVIINAFVLGTEWTCTQRRMLAGIFTDYFFGFGYMLLAGVAYLIRDWRNLQLAISAPGFLFIFYIWVLPHSARWLLVNNRNEEAIDLLRKAAMVNGRTLPPTVQVERYEGPQGRSQYSAVDLLRTPQMRKRALILFYIWFVNVLVYYGLSLGVSDLGADLYLSQFMFGLVEIPARSLVLVLLPCSRRIPLSVFLAVGGGACLLTLTVPADNANIRTALAMVGKFGITASFAIIYIYSAELFPTVLRQTGIGVSSMFARMGGVLAPLINLLGRHTPIVPMVIFGSTPLLAAVLALALPETANQPLPDSIHDTERGFGATVSLFPSGKLKNATHTSRGNPVEFNQSDDDFDTPEVFPLLCPICIRRLANGPWA</sequence>
<dbReference type="OMA" id="DLQHASW"/>
<dbReference type="InterPro" id="IPR036259">
    <property type="entry name" value="MFS_trans_sf"/>
</dbReference>
<keyword evidence="3 5" id="KW-1133">Transmembrane helix</keyword>
<evidence type="ECO:0000256" key="3">
    <source>
        <dbReference type="ARBA" id="ARBA00022989"/>
    </source>
</evidence>
<feature type="transmembrane region" description="Helical" evidence="5">
    <location>
        <begin position="351"/>
        <end position="372"/>
    </location>
</feature>
<dbReference type="PROSITE" id="PS50850">
    <property type="entry name" value="MFS"/>
    <property type="match status" value="1"/>
</dbReference>
<dbReference type="AlphaFoldDB" id="A0A8C0Y5J1"/>
<accession>A0A8C0Y5J1</accession>
<feature type="transmembrane region" description="Helical" evidence="5">
    <location>
        <begin position="178"/>
        <end position="199"/>
    </location>
</feature>
<evidence type="ECO:0000256" key="5">
    <source>
        <dbReference type="SAM" id="Phobius"/>
    </source>
</evidence>
<comment type="subcellular location">
    <subcellularLocation>
        <location evidence="1">Membrane</location>
        <topology evidence="1">Multi-pass membrane protein</topology>
    </subcellularLocation>
</comment>
<dbReference type="Gene3D" id="1.20.1250.20">
    <property type="entry name" value="MFS general substrate transporter like domains"/>
    <property type="match status" value="1"/>
</dbReference>
<keyword evidence="4 5" id="KW-0472">Membrane</keyword>
<dbReference type="PANTHER" id="PTHR24064">
    <property type="entry name" value="SOLUTE CARRIER FAMILY 22 MEMBER"/>
    <property type="match status" value="1"/>
</dbReference>
<proteinExistence type="predicted"/>
<dbReference type="CDD" id="cd17374">
    <property type="entry name" value="MFS_OAT"/>
    <property type="match status" value="1"/>
</dbReference>
<evidence type="ECO:0000259" key="6">
    <source>
        <dbReference type="PROSITE" id="PS50850"/>
    </source>
</evidence>
<evidence type="ECO:0000256" key="4">
    <source>
        <dbReference type="ARBA" id="ARBA00023136"/>
    </source>
</evidence>
<feature type="transmembrane region" description="Helical" evidence="5">
    <location>
        <begin position="211"/>
        <end position="234"/>
    </location>
</feature>
<evidence type="ECO:0000256" key="2">
    <source>
        <dbReference type="ARBA" id="ARBA00022692"/>
    </source>
</evidence>
<feature type="transmembrane region" description="Helical" evidence="5">
    <location>
        <begin position="379"/>
        <end position="398"/>
    </location>
</feature>
<dbReference type="Proteomes" id="UP001108240">
    <property type="component" value="Unplaced"/>
</dbReference>
<dbReference type="GO" id="GO:0016020">
    <property type="term" value="C:membrane"/>
    <property type="evidence" value="ECO:0007669"/>
    <property type="project" value="UniProtKB-SubCell"/>
</dbReference>
<feature type="transmembrane region" description="Helical" evidence="5">
    <location>
        <begin position="404"/>
        <end position="426"/>
    </location>
</feature>
<evidence type="ECO:0000256" key="1">
    <source>
        <dbReference type="ARBA" id="ARBA00004141"/>
    </source>
</evidence>
<dbReference type="GeneTree" id="ENSGT00940000164843"/>
<dbReference type="InterPro" id="IPR005828">
    <property type="entry name" value="MFS_sugar_transport-like"/>
</dbReference>
<keyword evidence="8" id="KW-1185">Reference proteome</keyword>